<dbReference type="InterPro" id="IPR049163">
    <property type="entry name" value="Pif1-like_2B_dom"/>
</dbReference>
<keyword evidence="1" id="KW-0547">Nucleotide-binding</keyword>
<dbReference type="SUPFAM" id="SSF52540">
    <property type="entry name" value="P-loop containing nucleoside triphosphate hydrolases"/>
    <property type="match status" value="2"/>
</dbReference>
<dbReference type="GO" id="GO:0006281">
    <property type="term" value="P:DNA repair"/>
    <property type="evidence" value="ECO:0007669"/>
    <property type="project" value="InterPro"/>
</dbReference>
<keyword evidence="8" id="KW-0413">Isomerase</keyword>
<keyword evidence="5" id="KW-0067">ATP-binding</keyword>
<evidence type="ECO:0000256" key="4">
    <source>
        <dbReference type="ARBA" id="ARBA00022806"/>
    </source>
</evidence>
<keyword evidence="4" id="KW-0347">Helicase</keyword>
<keyword evidence="2" id="KW-0227">DNA damage</keyword>
<name>A0A2H0BEK7_9BACT</name>
<proteinExistence type="predicted"/>
<evidence type="ECO:0000256" key="2">
    <source>
        <dbReference type="ARBA" id="ARBA00022763"/>
    </source>
</evidence>
<organism evidence="10 11">
    <name type="scientific">Candidatus Zambryskibacteria bacterium CG22_combo_CG10-13_8_21_14_all_42_17</name>
    <dbReference type="NCBI Taxonomy" id="1975118"/>
    <lineage>
        <taxon>Bacteria</taxon>
        <taxon>Candidatus Zambryskiibacteriota</taxon>
    </lineage>
</organism>
<comment type="caution">
    <text evidence="10">The sequence shown here is derived from an EMBL/GenBank/DDBJ whole genome shotgun (WGS) entry which is preliminary data.</text>
</comment>
<evidence type="ECO:0000313" key="10">
    <source>
        <dbReference type="EMBL" id="PIP55428.1"/>
    </source>
</evidence>
<dbReference type="Proteomes" id="UP000229794">
    <property type="component" value="Unassembled WGS sequence"/>
</dbReference>
<dbReference type="SMART" id="SM00382">
    <property type="entry name" value="AAA"/>
    <property type="match status" value="1"/>
</dbReference>
<dbReference type="InterPro" id="IPR051055">
    <property type="entry name" value="PIF1_helicase"/>
</dbReference>
<dbReference type="CDD" id="cd18037">
    <property type="entry name" value="DEXSc_Pif1_like"/>
    <property type="match status" value="1"/>
</dbReference>
<evidence type="ECO:0000256" key="6">
    <source>
        <dbReference type="ARBA" id="ARBA00023125"/>
    </source>
</evidence>
<protein>
    <submittedName>
        <fullName evidence="10">AAA family ATPase</fullName>
    </submittedName>
</protein>
<sequence length="458" mass="51049">MTQKQALEILKTGANVFLSGEPGSGKTHTVNQYVSYLRSMKVEVAITASTGIAATHIGGMTIHSWSGIGIKRNLNKYDLDRIATNERIAKRIRQAKVLIIDEVSMLGPGTLSMVDMVCREVKDDPQAFGGLQVLLVGDFFQLPPVVRRDEQTLQNTLLAEATERFAYDASCWPQAHFITCYLTEQYRQDDETFLSILSAIRRNEYNEDHHAHIEKRKVTRANALSGIPRLFSHNDEVERVNDQELAKISEKGRTFEMSSQGAPLLVSTLKKGCLSPEILKLKIGAKVMFTKNNPQIGFVNGTLGEVEELSPYGFPVIRTRNHQSIIAEPMAWTVEEGGGVRARITQVPLRLAWAITVHKSQGMSLDEAVMDLSDVFEFGQGYVALSRVRRLSGLHLLGWNKQTFQVHPEVLKKDVAFRDGSSAAEEAFSKMAHSELILMHNNFVKAVGGHPPVKKQKI</sequence>
<dbReference type="InterPro" id="IPR027417">
    <property type="entry name" value="P-loop_NTPase"/>
</dbReference>
<accession>A0A2H0BEK7</accession>
<dbReference type="AlphaFoldDB" id="A0A2H0BEK7"/>
<gene>
    <name evidence="10" type="ORF">COX06_03320</name>
</gene>
<dbReference type="InterPro" id="IPR010285">
    <property type="entry name" value="DNA_helicase_pif1-like_DEAD"/>
</dbReference>
<keyword evidence="3" id="KW-0378">Hydrolase</keyword>
<dbReference type="InterPro" id="IPR003593">
    <property type="entry name" value="AAA+_ATPase"/>
</dbReference>
<evidence type="ECO:0000313" key="11">
    <source>
        <dbReference type="Proteomes" id="UP000229794"/>
    </source>
</evidence>
<dbReference type="Pfam" id="PF21530">
    <property type="entry name" value="Pif1_2B_dom"/>
    <property type="match status" value="1"/>
</dbReference>
<reference evidence="10 11" key="1">
    <citation type="submission" date="2017-09" db="EMBL/GenBank/DDBJ databases">
        <title>Depth-based differentiation of microbial function through sediment-hosted aquifers and enrichment of novel symbionts in the deep terrestrial subsurface.</title>
        <authorList>
            <person name="Probst A.J."/>
            <person name="Ladd B."/>
            <person name="Jarett J.K."/>
            <person name="Geller-Mcgrath D.E."/>
            <person name="Sieber C.M."/>
            <person name="Emerson J.B."/>
            <person name="Anantharaman K."/>
            <person name="Thomas B.C."/>
            <person name="Malmstrom R."/>
            <person name="Stieglmeier M."/>
            <person name="Klingl A."/>
            <person name="Woyke T."/>
            <person name="Ryan C.M."/>
            <person name="Banfield J.F."/>
        </authorList>
    </citation>
    <scope>NUCLEOTIDE SEQUENCE [LARGE SCALE GENOMIC DNA]</scope>
    <source>
        <strain evidence="10">CG22_combo_CG10-13_8_21_14_all_42_17</strain>
    </source>
</reference>
<dbReference type="GO" id="GO:0003678">
    <property type="term" value="F:DNA helicase activity"/>
    <property type="evidence" value="ECO:0007669"/>
    <property type="project" value="InterPro"/>
</dbReference>
<dbReference type="PANTHER" id="PTHR47642">
    <property type="entry name" value="ATP-DEPENDENT DNA HELICASE"/>
    <property type="match status" value="1"/>
</dbReference>
<dbReference type="CDD" id="cd18809">
    <property type="entry name" value="SF1_C_RecD"/>
    <property type="match status" value="1"/>
</dbReference>
<feature type="domain" description="AAA+ ATPase" evidence="9">
    <location>
        <begin position="12"/>
        <end position="159"/>
    </location>
</feature>
<dbReference type="PANTHER" id="PTHR47642:SF5">
    <property type="entry name" value="ATP-DEPENDENT DNA HELICASE"/>
    <property type="match status" value="1"/>
</dbReference>
<dbReference type="Gene3D" id="3.40.50.300">
    <property type="entry name" value="P-loop containing nucleotide triphosphate hydrolases"/>
    <property type="match status" value="1"/>
</dbReference>
<evidence type="ECO:0000256" key="5">
    <source>
        <dbReference type="ARBA" id="ARBA00022840"/>
    </source>
</evidence>
<dbReference type="EMBL" id="PCST01000043">
    <property type="protein sequence ID" value="PIP55428.1"/>
    <property type="molecule type" value="Genomic_DNA"/>
</dbReference>
<evidence type="ECO:0000259" key="9">
    <source>
        <dbReference type="SMART" id="SM00382"/>
    </source>
</evidence>
<evidence type="ECO:0000256" key="1">
    <source>
        <dbReference type="ARBA" id="ARBA00022741"/>
    </source>
</evidence>
<evidence type="ECO:0000256" key="3">
    <source>
        <dbReference type="ARBA" id="ARBA00022801"/>
    </source>
</evidence>
<keyword evidence="6" id="KW-0238">DNA-binding</keyword>
<evidence type="ECO:0000256" key="7">
    <source>
        <dbReference type="ARBA" id="ARBA00023204"/>
    </source>
</evidence>
<evidence type="ECO:0000256" key="8">
    <source>
        <dbReference type="ARBA" id="ARBA00023235"/>
    </source>
</evidence>
<keyword evidence="7" id="KW-0234">DNA repair</keyword>
<dbReference type="Pfam" id="PF05970">
    <property type="entry name" value="PIF1"/>
    <property type="match status" value="1"/>
</dbReference>
<dbReference type="GO" id="GO:0000723">
    <property type="term" value="P:telomere maintenance"/>
    <property type="evidence" value="ECO:0007669"/>
    <property type="project" value="InterPro"/>
</dbReference>